<evidence type="ECO:0000256" key="3">
    <source>
        <dbReference type="SAM" id="MobiDB-lite"/>
    </source>
</evidence>
<dbReference type="OrthoDB" id="9800940at2"/>
<keyword evidence="1" id="KW-0540">Nuclease</keyword>
<evidence type="ECO:0000256" key="1">
    <source>
        <dbReference type="ARBA" id="ARBA00022759"/>
    </source>
</evidence>
<keyword evidence="1" id="KW-0255">Endonuclease</keyword>
<dbReference type="Gene3D" id="3.60.15.10">
    <property type="entry name" value="Ribonuclease Z/Hydroxyacylglutathione hydrolase-like"/>
    <property type="match status" value="1"/>
</dbReference>
<accession>A0A255GB30</accession>
<keyword evidence="7" id="KW-1185">Reference proteome</keyword>
<dbReference type="CDD" id="cd07719">
    <property type="entry name" value="arylsulfatase_AtsA-like_MBL-fold"/>
    <property type="match status" value="1"/>
</dbReference>
<keyword evidence="2 6" id="KW-0378">Hydrolase</keyword>
<dbReference type="EMBL" id="NMVO01000014">
    <property type="protein sequence ID" value="OYO12672.1"/>
    <property type="molecule type" value="Genomic_DNA"/>
</dbReference>
<dbReference type="AlphaFoldDB" id="A0A255GB30"/>
<dbReference type="Pfam" id="PF00753">
    <property type="entry name" value="Lactamase_B"/>
    <property type="match status" value="1"/>
</dbReference>
<dbReference type="PANTHER" id="PTHR46018:SF2">
    <property type="entry name" value="ZINC PHOSPHODIESTERASE ELAC PROTEIN 1"/>
    <property type="match status" value="1"/>
</dbReference>
<dbReference type="InterPro" id="IPR036866">
    <property type="entry name" value="RibonucZ/Hydroxyglut_hydro"/>
</dbReference>
<evidence type="ECO:0000256" key="2">
    <source>
        <dbReference type="ARBA" id="ARBA00022801"/>
    </source>
</evidence>
<dbReference type="InterPro" id="IPR044094">
    <property type="entry name" value="AtsA-like_MBL-fold"/>
</dbReference>
<dbReference type="Proteomes" id="UP000215896">
    <property type="component" value="Unassembled WGS sequence"/>
</dbReference>
<gene>
    <name evidence="6" type="ORF">CGZ94_12210</name>
</gene>
<evidence type="ECO:0000259" key="5">
    <source>
        <dbReference type="Pfam" id="PF12706"/>
    </source>
</evidence>
<sequence>MTSQQSSVLSDSASSGADETVAVPRVITLGTAGGPRWWRDQIGRPRFGIATAIVLGEDWYLVDCGTGAFFQSAAAGLDLARLRGVFLTHLHSDHVVDLASLLLFAPIHFRGREVPPVPIIGPGDRGKLPPVASSAASTPQPVAPDNPTPGTRGLVDGLVRAYATDLNDRIFDSLVPTPDALLQVAEIAIPAEVGFDPNDAVAPPMEPLVVFSDEQVVVSATLVSHHPTAPAYAFRFDLAGVSVTISGDTAPCDNLVRLARGTDLLLHEAIAIEQMERTHDSSPAQRAAMAHHRRAHTTPAEAGEIAERAGARRLALHHLVPAWGPEEAWQQARSTYSGELLVPDDGETVELAVRGAGEVRR</sequence>
<feature type="region of interest" description="Disordered" evidence="3">
    <location>
        <begin position="128"/>
        <end position="150"/>
    </location>
</feature>
<dbReference type="Pfam" id="PF12706">
    <property type="entry name" value="Lactamase_B_2"/>
    <property type="match status" value="1"/>
</dbReference>
<dbReference type="InterPro" id="IPR001279">
    <property type="entry name" value="Metallo-B-lactamas"/>
</dbReference>
<proteinExistence type="predicted"/>
<dbReference type="RefSeq" id="WP_094405801.1">
    <property type="nucleotide sequence ID" value="NZ_NMVO01000014.1"/>
</dbReference>
<evidence type="ECO:0000259" key="4">
    <source>
        <dbReference type="Pfam" id="PF00753"/>
    </source>
</evidence>
<organism evidence="6 7">
    <name type="scientific">Enemella evansiae</name>
    <dbReference type="NCBI Taxonomy" id="2016499"/>
    <lineage>
        <taxon>Bacteria</taxon>
        <taxon>Bacillati</taxon>
        <taxon>Actinomycetota</taxon>
        <taxon>Actinomycetes</taxon>
        <taxon>Propionibacteriales</taxon>
        <taxon>Propionibacteriaceae</taxon>
        <taxon>Enemella</taxon>
    </lineage>
</organism>
<evidence type="ECO:0000313" key="6">
    <source>
        <dbReference type="EMBL" id="OYO12672.1"/>
    </source>
</evidence>
<name>A0A255GB30_9ACTN</name>
<evidence type="ECO:0000313" key="7">
    <source>
        <dbReference type="Proteomes" id="UP000215896"/>
    </source>
</evidence>
<feature type="domain" description="Metallo-beta-lactamase" evidence="4">
    <location>
        <begin position="47"/>
        <end position="196"/>
    </location>
</feature>
<dbReference type="GO" id="GO:0042781">
    <property type="term" value="F:3'-tRNA processing endoribonuclease activity"/>
    <property type="evidence" value="ECO:0007669"/>
    <property type="project" value="TreeGrafter"/>
</dbReference>
<reference evidence="6 7" key="1">
    <citation type="submission" date="2017-07" db="EMBL/GenBank/DDBJ databases">
        <title>Draft whole genome sequences of clinical Proprionibacteriaceae strains.</title>
        <authorList>
            <person name="Bernier A.-M."/>
            <person name="Bernard K."/>
            <person name="Domingo M.-C."/>
        </authorList>
    </citation>
    <scope>NUCLEOTIDE SEQUENCE [LARGE SCALE GENOMIC DNA]</scope>
    <source>
        <strain evidence="6 7">NML 030167</strain>
    </source>
</reference>
<dbReference type="PANTHER" id="PTHR46018">
    <property type="entry name" value="ZINC PHOSPHODIESTERASE ELAC PROTEIN 1"/>
    <property type="match status" value="1"/>
</dbReference>
<feature type="domain" description="Metallo-beta-lactamase" evidence="5">
    <location>
        <begin position="214"/>
        <end position="318"/>
    </location>
</feature>
<protein>
    <submittedName>
        <fullName evidence="6">MBL fold metallo-hydrolase</fullName>
    </submittedName>
</protein>
<comment type="caution">
    <text evidence="6">The sequence shown here is derived from an EMBL/GenBank/DDBJ whole genome shotgun (WGS) entry which is preliminary data.</text>
</comment>
<dbReference type="SUPFAM" id="SSF56281">
    <property type="entry name" value="Metallo-hydrolase/oxidoreductase"/>
    <property type="match status" value="1"/>
</dbReference>